<keyword evidence="5" id="KW-0645">Protease</keyword>
<dbReference type="PROSITE" id="PS50235">
    <property type="entry name" value="USP_3"/>
    <property type="match status" value="1"/>
</dbReference>
<organism evidence="8 9">
    <name type="scientific">Trichomonascus ciferrii</name>
    <dbReference type="NCBI Taxonomy" id="44093"/>
    <lineage>
        <taxon>Eukaryota</taxon>
        <taxon>Fungi</taxon>
        <taxon>Dikarya</taxon>
        <taxon>Ascomycota</taxon>
        <taxon>Saccharomycotina</taxon>
        <taxon>Dipodascomycetes</taxon>
        <taxon>Dipodascales</taxon>
        <taxon>Trichomonascaceae</taxon>
        <taxon>Trichomonascus</taxon>
        <taxon>Trichomonascus ciferrii complex</taxon>
    </lineage>
</organism>
<accession>A0A642URU2</accession>
<reference evidence="8" key="1">
    <citation type="journal article" date="2019" name="G3 (Bethesda)">
        <title>Genome Assemblies of Two Rare Opportunistic Yeast Pathogens: Diutina rugosa (syn. Candida rugosa) and Trichomonascus ciferrii (syn. Candida ciferrii).</title>
        <authorList>
            <person name="Mixao V."/>
            <person name="Saus E."/>
            <person name="Hansen A.P."/>
            <person name="Lass-Florl C."/>
            <person name="Gabaldon T."/>
        </authorList>
    </citation>
    <scope>NUCLEOTIDE SEQUENCE</scope>
    <source>
        <strain evidence="8">CBS 4856</strain>
    </source>
</reference>
<dbReference type="PROSITE" id="PS00972">
    <property type="entry name" value="USP_1"/>
    <property type="match status" value="1"/>
</dbReference>
<comment type="similarity">
    <text evidence="5">Belongs to the peptidase C19 family.</text>
</comment>
<evidence type="ECO:0000256" key="1">
    <source>
        <dbReference type="ARBA" id="ARBA00022723"/>
    </source>
</evidence>
<keyword evidence="5" id="KW-0833">Ubl conjugation pathway</keyword>
<evidence type="ECO:0000313" key="8">
    <source>
        <dbReference type="EMBL" id="KAA8903355.1"/>
    </source>
</evidence>
<dbReference type="AlphaFoldDB" id="A0A642URU2"/>
<dbReference type="Pfam" id="PF02148">
    <property type="entry name" value="zf-UBP"/>
    <property type="match status" value="1"/>
</dbReference>
<dbReference type="PANTHER" id="PTHR24006:SF937">
    <property type="entry name" value="UBIQUITIN CARBOXYL-TERMINAL HYDROLASE"/>
    <property type="match status" value="1"/>
</dbReference>
<feature type="domain" description="UBP-type" evidence="7">
    <location>
        <begin position="2"/>
        <end position="122"/>
    </location>
</feature>
<protein>
    <recommendedName>
        <fullName evidence="5">Ubiquitin carboxyl-terminal hydrolase</fullName>
        <ecNumber evidence="5">3.4.19.12</ecNumber>
    </recommendedName>
</protein>
<keyword evidence="3" id="KW-0862">Zinc</keyword>
<keyword evidence="5" id="KW-0788">Thiol protease</keyword>
<dbReference type="GO" id="GO:0004843">
    <property type="term" value="F:cysteine-type deubiquitinase activity"/>
    <property type="evidence" value="ECO:0007669"/>
    <property type="project" value="UniProtKB-UniRule"/>
</dbReference>
<proteinExistence type="inferred from homology"/>
<dbReference type="SUPFAM" id="SSF57850">
    <property type="entry name" value="RING/U-box"/>
    <property type="match status" value="1"/>
</dbReference>
<dbReference type="PANTHER" id="PTHR24006">
    <property type="entry name" value="UBIQUITIN CARBOXYL-TERMINAL HYDROLASE"/>
    <property type="match status" value="1"/>
</dbReference>
<dbReference type="GO" id="GO:0008270">
    <property type="term" value="F:zinc ion binding"/>
    <property type="evidence" value="ECO:0007669"/>
    <property type="project" value="UniProtKB-KW"/>
</dbReference>
<comment type="catalytic activity">
    <reaction evidence="5">
        <text>Thiol-dependent hydrolysis of ester, thioester, amide, peptide and isopeptide bonds formed by the C-terminal Gly of ubiquitin (a 76-residue protein attached to proteins as an intracellular targeting signal).</text>
        <dbReference type="EC" id="3.4.19.12"/>
    </reaction>
</comment>
<comment type="caution">
    <text evidence="8">The sequence shown here is derived from an EMBL/GenBank/DDBJ whole genome shotgun (WGS) entry which is preliminary data.</text>
</comment>
<evidence type="ECO:0000256" key="3">
    <source>
        <dbReference type="ARBA" id="ARBA00022833"/>
    </source>
</evidence>
<feature type="domain" description="USP" evidence="6">
    <location>
        <begin position="125"/>
        <end position="447"/>
    </location>
</feature>
<dbReference type="InterPro" id="IPR028889">
    <property type="entry name" value="USP"/>
</dbReference>
<dbReference type="EC" id="3.4.19.12" evidence="5"/>
<evidence type="ECO:0000259" key="6">
    <source>
        <dbReference type="PROSITE" id="PS50235"/>
    </source>
</evidence>
<dbReference type="GO" id="GO:0006508">
    <property type="term" value="P:proteolysis"/>
    <property type="evidence" value="ECO:0007669"/>
    <property type="project" value="UniProtKB-KW"/>
</dbReference>
<evidence type="ECO:0000256" key="4">
    <source>
        <dbReference type="PROSITE-ProRule" id="PRU00502"/>
    </source>
</evidence>
<dbReference type="Gene3D" id="3.90.70.10">
    <property type="entry name" value="Cysteine proteinases"/>
    <property type="match status" value="1"/>
</dbReference>
<gene>
    <name evidence="8" type="ORF">TRICI_005713</name>
</gene>
<dbReference type="Proteomes" id="UP000761534">
    <property type="component" value="Unassembled WGS sequence"/>
</dbReference>
<dbReference type="InterPro" id="IPR050164">
    <property type="entry name" value="Peptidase_C19"/>
</dbReference>
<name>A0A642URU2_9ASCO</name>
<keyword evidence="1" id="KW-0479">Metal-binding</keyword>
<dbReference type="GO" id="GO:0005829">
    <property type="term" value="C:cytosol"/>
    <property type="evidence" value="ECO:0007669"/>
    <property type="project" value="TreeGrafter"/>
</dbReference>
<evidence type="ECO:0000313" key="9">
    <source>
        <dbReference type="Proteomes" id="UP000761534"/>
    </source>
</evidence>
<sequence length="449" mass="50248">MAGCKHTQQVHERADVIESYELAVKLLGSHESKEFYCCVKGCVELSPCRGCLECVFVGCKKHGKEHGEDKGHYLSVDLVEGSEGSVYCYGCEDYIPDDVFEGRKRSRASGTVGVLPPYQATTGLRGFYNMGATCFMSVILQSFVHNPVMRNFFLCGGHDSSQCPRRLEGECLACSVDEVFTDFFRDNNAQGYGLTNVLVASWKVKRALAGASEQDAHEFLQFILDEFHKTHFQSKVLEEKERKKVDGPVGDIECPCVAHRTFCGELESKIQCHNCGNVTSKVDPMMDLSLEVKSQTKSKVTLTGCLNKFTSTEKLDAKYHCSVCDGQQNVDKSLYIKRMPVSLCIQLKRFEHGVSKQGGSKVEVPVEFPLYLDFAKYVSDVPKDPTLNYELYGVVCHQGSLHSGHYTCYMKNRLGNWFHFDDAMVTAVSAKNALAAKDAYLLFYIINRL</sequence>
<keyword evidence="5" id="KW-0378">Hydrolase</keyword>
<dbReference type="InterPro" id="IPR013083">
    <property type="entry name" value="Znf_RING/FYVE/PHD"/>
</dbReference>
<dbReference type="PROSITE" id="PS50271">
    <property type="entry name" value="ZF_UBP"/>
    <property type="match status" value="1"/>
</dbReference>
<evidence type="ECO:0000256" key="2">
    <source>
        <dbReference type="ARBA" id="ARBA00022771"/>
    </source>
</evidence>
<dbReference type="OrthoDB" id="289038at2759"/>
<dbReference type="Pfam" id="PF00443">
    <property type="entry name" value="UCH"/>
    <property type="match status" value="1"/>
</dbReference>
<dbReference type="GO" id="GO:0016579">
    <property type="term" value="P:protein deubiquitination"/>
    <property type="evidence" value="ECO:0007669"/>
    <property type="project" value="InterPro"/>
</dbReference>
<evidence type="ECO:0000256" key="5">
    <source>
        <dbReference type="RuleBase" id="RU366025"/>
    </source>
</evidence>
<keyword evidence="2 4" id="KW-0863">Zinc-finger</keyword>
<dbReference type="InterPro" id="IPR001607">
    <property type="entry name" value="Znf_UBP"/>
</dbReference>
<evidence type="ECO:0000259" key="7">
    <source>
        <dbReference type="PROSITE" id="PS50271"/>
    </source>
</evidence>
<dbReference type="InterPro" id="IPR038765">
    <property type="entry name" value="Papain-like_cys_pep_sf"/>
</dbReference>
<dbReference type="EMBL" id="SWFS01000442">
    <property type="protein sequence ID" value="KAA8903355.1"/>
    <property type="molecule type" value="Genomic_DNA"/>
</dbReference>
<dbReference type="VEuPathDB" id="FungiDB:TRICI_005713"/>
<dbReference type="InterPro" id="IPR018200">
    <property type="entry name" value="USP_CS"/>
</dbReference>
<dbReference type="InterPro" id="IPR001394">
    <property type="entry name" value="Peptidase_C19_UCH"/>
</dbReference>
<dbReference type="GO" id="GO:0005634">
    <property type="term" value="C:nucleus"/>
    <property type="evidence" value="ECO:0007669"/>
    <property type="project" value="TreeGrafter"/>
</dbReference>
<dbReference type="SUPFAM" id="SSF54001">
    <property type="entry name" value="Cysteine proteinases"/>
    <property type="match status" value="1"/>
</dbReference>
<keyword evidence="9" id="KW-1185">Reference proteome</keyword>
<dbReference type="PROSITE" id="PS00973">
    <property type="entry name" value="USP_2"/>
    <property type="match status" value="1"/>
</dbReference>
<dbReference type="Gene3D" id="3.30.40.10">
    <property type="entry name" value="Zinc/RING finger domain, C3HC4 (zinc finger)"/>
    <property type="match status" value="1"/>
</dbReference>